<evidence type="ECO:0000313" key="2">
    <source>
        <dbReference type="EMBL" id="MFJ5446471.1"/>
    </source>
</evidence>
<dbReference type="RefSeq" id="WP_400881788.1">
    <property type="nucleotide sequence ID" value="NZ_JBIWXY010000001.1"/>
</dbReference>
<name>A0ABW8GM70_9PROT</name>
<feature type="region of interest" description="Disordered" evidence="1">
    <location>
        <begin position="81"/>
        <end position="100"/>
    </location>
</feature>
<dbReference type="EMBL" id="JBIWXY010000001">
    <property type="protein sequence ID" value="MFJ5446471.1"/>
    <property type="molecule type" value="Genomic_DNA"/>
</dbReference>
<reference evidence="2 3" key="1">
    <citation type="submission" date="2024-11" db="EMBL/GenBank/DDBJ databases">
        <authorList>
            <person name="Kaparullina E.N."/>
            <person name="Delegan Y.A."/>
            <person name="Doronina N.V."/>
        </authorList>
    </citation>
    <scope>NUCLEOTIDE SEQUENCE [LARGE SCALE GENOMIC DNA]</scope>
    <source>
        <strain evidence="2 3">7sh_L</strain>
    </source>
</reference>
<keyword evidence="3" id="KW-1185">Reference proteome</keyword>
<dbReference type="Proteomes" id="UP001617669">
    <property type="component" value="Unassembled WGS sequence"/>
</dbReference>
<gene>
    <name evidence="2" type="ORF">ACIKP9_09545</name>
</gene>
<protein>
    <submittedName>
        <fullName evidence="2">Uncharacterized protein</fullName>
    </submittedName>
</protein>
<evidence type="ECO:0000256" key="1">
    <source>
        <dbReference type="SAM" id="MobiDB-lite"/>
    </source>
</evidence>
<proteinExistence type="predicted"/>
<organism evidence="2 3">
    <name type="scientific">Methylobacillus methanolivorans</name>
    <dbReference type="NCBI Taxonomy" id="1848927"/>
    <lineage>
        <taxon>Bacteria</taxon>
        <taxon>Pseudomonadati</taxon>
        <taxon>Pseudomonadota</taxon>
        <taxon>Betaproteobacteria</taxon>
        <taxon>Nitrosomonadales</taxon>
        <taxon>Methylophilaceae</taxon>
        <taxon>Methylobacillus</taxon>
    </lineage>
</organism>
<accession>A0ABW8GM70</accession>
<sequence>MSLDERAIHTINEYFPSIAQIALDHAYEVVTEDTSFAEFMESLIDKINQYSAEHVATEVLGLSSRKIETINDGTGISVDDVQDFIDNAGDDEDEDNDPLN</sequence>
<evidence type="ECO:0000313" key="3">
    <source>
        <dbReference type="Proteomes" id="UP001617669"/>
    </source>
</evidence>
<comment type="caution">
    <text evidence="2">The sequence shown here is derived from an EMBL/GenBank/DDBJ whole genome shotgun (WGS) entry which is preliminary data.</text>
</comment>